<dbReference type="EMBL" id="CP060634">
    <property type="protein sequence ID" value="QNM04759.1"/>
    <property type="molecule type" value="Genomic_DNA"/>
</dbReference>
<dbReference type="SUPFAM" id="SSF46785">
    <property type="entry name" value="Winged helix' DNA-binding domain"/>
    <property type="match status" value="1"/>
</dbReference>
<gene>
    <name evidence="6" type="ORF">H9Q78_09865</name>
</gene>
<evidence type="ECO:0000313" key="7">
    <source>
        <dbReference type="Proteomes" id="UP000515823"/>
    </source>
</evidence>
<keyword evidence="7" id="KW-1185">Reference proteome</keyword>
<dbReference type="PRINTS" id="PR00039">
    <property type="entry name" value="HTHLYSR"/>
</dbReference>
<sequence>MELYQLVYFKKIAESENITKASADLSISQPSLSRSLKNLESELGVQLFNREGKKLLLNENGIVFLGYTDHILDTLNEAREKMKQQASVYLPPVHIAMIHDNRLLPQLLAAFHQSYPHIHINLYHFSSPHKIPAECSLVLHASEEMIDSSPFRKSAKLLSEECMIGLSREHPMAKQETLSLQALSKESFIVLSQENSFGEFSRGFFQILGFKPKIIMECDSQIMIDSLVAQNVGLALFPSETWEPSKDHIVLKRIENHHLYQPLYVSCTSAMPDPSTQLFYDYAVAFFKALENRPDALSCPI</sequence>
<dbReference type="Gene3D" id="1.10.10.10">
    <property type="entry name" value="Winged helix-like DNA-binding domain superfamily/Winged helix DNA-binding domain"/>
    <property type="match status" value="1"/>
</dbReference>
<dbReference type="AlphaFoldDB" id="A0A7G9G1S7"/>
<organism evidence="6 7">
    <name type="scientific">Qiania dongpingensis</name>
    <dbReference type="NCBI Taxonomy" id="2763669"/>
    <lineage>
        <taxon>Bacteria</taxon>
        <taxon>Bacillati</taxon>
        <taxon>Bacillota</taxon>
        <taxon>Clostridia</taxon>
        <taxon>Lachnospirales</taxon>
        <taxon>Lachnospiraceae</taxon>
        <taxon>Qiania</taxon>
    </lineage>
</organism>
<dbReference type="InterPro" id="IPR000847">
    <property type="entry name" value="LysR_HTH_N"/>
</dbReference>
<evidence type="ECO:0000256" key="3">
    <source>
        <dbReference type="ARBA" id="ARBA00023125"/>
    </source>
</evidence>
<evidence type="ECO:0000259" key="5">
    <source>
        <dbReference type="PROSITE" id="PS50931"/>
    </source>
</evidence>
<dbReference type="Proteomes" id="UP000515823">
    <property type="component" value="Chromosome"/>
</dbReference>
<dbReference type="Pfam" id="PF03466">
    <property type="entry name" value="LysR_substrate"/>
    <property type="match status" value="1"/>
</dbReference>
<keyword evidence="3" id="KW-0238">DNA-binding</keyword>
<dbReference type="InterPro" id="IPR036390">
    <property type="entry name" value="WH_DNA-bd_sf"/>
</dbReference>
<dbReference type="FunFam" id="1.10.10.10:FF:000001">
    <property type="entry name" value="LysR family transcriptional regulator"/>
    <property type="match status" value="1"/>
</dbReference>
<name>A0A7G9G1S7_9FIRM</name>
<reference evidence="6 7" key="1">
    <citation type="submission" date="2020-08" db="EMBL/GenBank/DDBJ databases">
        <authorList>
            <person name="Liu C."/>
            <person name="Sun Q."/>
        </authorList>
    </citation>
    <scope>NUCLEOTIDE SEQUENCE [LARGE SCALE GENOMIC DNA]</scope>
    <source>
        <strain evidence="6 7">NSJ-38</strain>
    </source>
</reference>
<feature type="domain" description="HTH lysR-type" evidence="5">
    <location>
        <begin position="1"/>
        <end position="58"/>
    </location>
</feature>
<dbReference type="CDD" id="cd05466">
    <property type="entry name" value="PBP2_LTTR_substrate"/>
    <property type="match status" value="1"/>
</dbReference>
<dbReference type="SUPFAM" id="SSF53850">
    <property type="entry name" value="Periplasmic binding protein-like II"/>
    <property type="match status" value="1"/>
</dbReference>
<dbReference type="InterPro" id="IPR005119">
    <property type="entry name" value="LysR_subst-bd"/>
</dbReference>
<evidence type="ECO:0000256" key="1">
    <source>
        <dbReference type="ARBA" id="ARBA00009437"/>
    </source>
</evidence>
<dbReference type="Pfam" id="PF00126">
    <property type="entry name" value="HTH_1"/>
    <property type="match status" value="1"/>
</dbReference>
<proteinExistence type="inferred from homology"/>
<comment type="similarity">
    <text evidence="1">Belongs to the LysR transcriptional regulatory family.</text>
</comment>
<dbReference type="RefSeq" id="WP_249301393.1">
    <property type="nucleotide sequence ID" value="NZ_CP060634.1"/>
</dbReference>
<protein>
    <submittedName>
        <fullName evidence="6">LysR family transcriptional regulator</fullName>
    </submittedName>
</protein>
<keyword evidence="2" id="KW-0805">Transcription regulation</keyword>
<dbReference type="PANTHER" id="PTHR30346">
    <property type="entry name" value="TRANSCRIPTIONAL DUAL REGULATOR HCAR-RELATED"/>
    <property type="match status" value="1"/>
</dbReference>
<dbReference type="PROSITE" id="PS50931">
    <property type="entry name" value="HTH_LYSR"/>
    <property type="match status" value="1"/>
</dbReference>
<evidence type="ECO:0000256" key="4">
    <source>
        <dbReference type="ARBA" id="ARBA00023163"/>
    </source>
</evidence>
<evidence type="ECO:0000313" key="6">
    <source>
        <dbReference type="EMBL" id="QNM04759.1"/>
    </source>
</evidence>
<dbReference type="GO" id="GO:0003677">
    <property type="term" value="F:DNA binding"/>
    <property type="evidence" value="ECO:0007669"/>
    <property type="project" value="UniProtKB-KW"/>
</dbReference>
<accession>A0A7G9G1S7</accession>
<dbReference type="GO" id="GO:0003700">
    <property type="term" value="F:DNA-binding transcription factor activity"/>
    <property type="evidence" value="ECO:0007669"/>
    <property type="project" value="InterPro"/>
</dbReference>
<evidence type="ECO:0000256" key="2">
    <source>
        <dbReference type="ARBA" id="ARBA00023015"/>
    </source>
</evidence>
<keyword evidence="4" id="KW-0804">Transcription</keyword>
<dbReference type="InterPro" id="IPR036388">
    <property type="entry name" value="WH-like_DNA-bd_sf"/>
</dbReference>
<dbReference type="KEGG" id="qdo:H9Q78_09865"/>
<dbReference type="GO" id="GO:0032993">
    <property type="term" value="C:protein-DNA complex"/>
    <property type="evidence" value="ECO:0007669"/>
    <property type="project" value="TreeGrafter"/>
</dbReference>
<dbReference type="Gene3D" id="3.40.190.290">
    <property type="match status" value="1"/>
</dbReference>
<dbReference type="PANTHER" id="PTHR30346:SF28">
    <property type="entry name" value="HTH-TYPE TRANSCRIPTIONAL REGULATOR CYNR"/>
    <property type="match status" value="1"/>
</dbReference>